<feature type="compositionally biased region" description="Polar residues" evidence="1">
    <location>
        <begin position="642"/>
        <end position="656"/>
    </location>
</feature>
<sequence length="810" mass="92039">MTQSCMPGMFRDGSCGLTRANSSRNTLSSGKHWKPSGTLQRIIMLPPCKSTYLQYKEDTDVKPPHRIPSTRAYPILAKYIADSKPSVQIPNFFTETLNNCILLRKQFSASLKDPAYLRNDRKNKSHSYFVTILEEVRSILEIQGPSEAPKGSAINLTNLFTTLNVDEPSQAFLDAPDARPTSKPEFKAPIHEDPFEAYLALNLLIDDFNTIRRAVDDIWNGYKEGKHTLIAAALTTNTAIDFARELEQDFSDVIERNGGFEEMYSVWWSLVCDECGIDPDHREIRMGGAFDLLTYETADAVMWLAYILLKQFISGLKPNVIPVTKRGHWGPIDLSGDWDAKRPQEKFQFDLALIFETFGSLVALIRLAQDKGLDSLAVEDELIRGLRIATETRKVSLWNVLSVQIMLDIHHRLRKDVLRPYESLQAVGSHVGESINNYLKFFRPLQDSRWPQWQDEEFLAIQQQNEELITVDIYREEMLLNFGRAPEKHFHFTHHPVFAGLFAYHIQMRFHDAAVSCVNSRGIVLTARHLYNAMKHEKLITATWPDMELLALIQPDATAFAGDAPKRRQDYFKRLAIMNGMSTVSFSNNARHPRLLQQSASGARPGIKQKAELAHVFAHRYLEGSRRVELSLDEMEKIMDNTNAFEDQTTQPGSSRQRGRARRLTIPEHLHNMCAALTRETNSPDFLFDYLAMQSECRSLLDLVTSDDRMRTAFGIGSKAKQNDFPEVVGGMLAALAETKNPGVPDYFEKGAERWQMLFSRPDQKTCSRVKTFLWEQYQLKPLEDGLDLNAVTGPDSLPKDQADGGRSSP</sequence>
<evidence type="ECO:0000313" key="4">
    <source>
        <dbReference type="Proteomes" id="UP001492380"/>
    </source>
</evidence>
<evidence type="ECO:0000256" key="1">
    <source>
        <dbReference type="SAM" id="MobiDB-lite"/>
    </source>
</evidence>
<dbReference type="InterPro" id="IPR046539">
    <property type="entry name" value="DUF6604"/>
</dbReference>
<gene>
    <name evidence="3" type="ORF">HDK90DRAFT_549366</name>
</gene>
<evidence type="ECO:0000259" key="2">
    <source>
        <dbReference type="Pfam" id="PF20253"/>
    </source>
</evidence>
<dbReference type="PANTHER" id="PTHR38795:SF1">
    <property type="entry name" value="DUF6604 DOMAIN-CONTAINING PROTEIN"/>
    <property type="match status" value="1"/>
</dbReference>
<organism evidence="3 4">
    <name type="scientific">Phyllosticta capitalensis</name>
    <dbReference type="NCBI Taxonomy" id="121624"/>
    <lineage>
        <taxon>Eukaryota</taxon>
        <taxon>Fungi</taxon>
        <taxon>Dikarya</taxon>
        <taxon>Ascomycota</taxon>
        <taxon>Pezizomycotina</taxon>
        <taxon>Dothideomycetes</taxon>
        <taxon>Dothideomycetes incertae sedis</taxon>
        <taxon>Botryosphaeriales</taxon>
        <taxon>Phyllostictaceae</taxon>
        <taxon>Phyllosticta</taxon>
    </lineage>
</organism>
<dbReference type="Pfam" id="PF20253">
    <property type="entry name" value="DUF6604"/>
    <property type="match status" value="1"/>
</dbReference>
<name>A0ABR1YRW9_9PEZI</name>
<keyword evidence="4" id="KW-1185">Reference proteome</keyword>
<proteinExistence type="predicted"/>
<comment type="caution">
    <text evidence="3">The sequence shown here is derived from an EMBL/GenBank/DDBJ whole genome shotgun (WGS) entry which is preliminary data.</text>
</comment>
<dbReference type="PANTHER" id="PTHR38795">
    <property type="entry name" value="DUF6604 DOMAIN-CONTAINING PROTEIN"/>
    <property type="match status" value="1"/>
</dbReference>
<accession>A0ABR1YRW9</accession>
<feature type="region of interest" description="Disordered" evidence="1">
    <location>
        <begin position="789"/>
        <end position="810"/>
    </location>
</feature>
<dbReference type="EMBL" id="JBBWRZ010000004">
    <property type="protein sequence ID" value="KAK8237584.1"/>
    <property type="molecule type" value="Genomic_DNA"/>
</dbReference>
<reference evidence="3 4" key="1">
    <citation type="submission" date="2024-04" db="EMBL/GenBank/DDBJ databases">
        <title>Phyllosticta paracitricarpa is synonymous to the EU quarantine fungus P. citricarpa based on phylogenomic analyses.</title>
        <authorList>
            <consortium name="Lawrence Berkeley National Laboratory"/>
            <person name="Van Ingen-Buijs V.A."/>
            <person name="Van Westerhoven A.C."/>
            <person name="Haridas S."/>
            <person name="Skiadas P."/>
            <person name="Martin F."/>
            <person name="Groenewald J.Z."/>
            <person name="Crous P.W."/>
            <person name="Seidl M.F."/>
        </authorList>
    </citation>
    <scope>NUCLEOTIDE SEQUENCE [LARGE SCALE GENOMIC DNA]</scope>
    <source>
        <strain evidence="3 4">CBS 123374</strain>
    </source>
</reference>
<protein>
    <recommendedName>
        <fullName evidence="2">DUF6604 domain-containing protein</fullName>
    </recommendedName>
</protein>
<feature type="domain" description="DUF6604" evidence="2">
    <location>
        <begin position="67"/>
        <end position="251"/>
    </location>
</feature>
<evidence type="ECO:0000313" key="3">
    <source>
        <dbReference type="EMBL" id="KAK8237584.1"/>
    </source>
</evidence>
<dbReference type="Proteomes" id="UP001492380">
    <property type="component" value="Unassembled WGS sequence"/>
</dbReference>
<feature type="region of interest" description="Disordered" evidence="1">
    <location>
        <begin position="642"/>
        <end position="661"/>
    </location>
</feature>